<dbReference type="Pfam" id="PF08495">
    <property type="entry name" value="FIST"/>
    <property type="match status" value="1"/>
</dbReference>
<evidence type="ECO:0000259" key="2">
    <source>
        <dbReference type="SMART" id="SM01204"/>
    </source>
</evidence>
<name>A0A0P7AGX1_9FLAO</name>
<dbReference type="STRING" id="1300341.I595_2447"/>
<gene>
    <name evidence="3" type="ORF">I595_2447</name>
</gene>
<dbReference type="SMART" id="SM00897">
    <property type="entry name" value="FIST"/>
    <property type="match status" value="1"/>
</dbReference>
<dbReference type="Proteomes" id="UP000050280">
    <property type="component" value="Unassembled WGS sequence"/>
</dbReference>
<feature type="domain" description="FIST" evidence="1">
    <location>
        <begin position="24"/>
        <end position="216"/>
    </location>
</feature>
<dbReference type="EMBL" id="LDJX01000005">
    <property type="protein sequence ID" value="KPM31183.1"/>
    <property type="molecule type" value="Genomic_DNA"/>
</dbReference>
<dbReference type="SMART" id="SM01204">
    <property type="entry name" value="FIST_C"/>
    <property type="match status" value="1"/>
</dbReference>
<reference evidence="3 4" key="1">
    <citation type="submission" date="2015-09" db="EMBL/GenBank/DDBJ databases">
        <title>Genome sequence of the marine flavobacterium Croceitalea dokdonensis DOKDO 023 that contains proton- and sodium-pumping rhodopsins.</title>
        <authorList>
            <person name="Kwon S.-K."/>
            <person name="Lee H.K."/>
            <person name="Kwak M.-J."/>
            <person name="Kim J.F."/>
        </authorList>
    </citation>
    <scope>NUCLEOTIDE SEQUENCE [LARGE SCALE GENOMIC DNA]</scope>
    <source>
        <strain evidence="3 4">DOKDO 023</strain>
    </source>
</reference>
<organism evidence="3 4">
    <name type="scientific">Croceitalea dokdonensis DOKDO 023</name>
    <dbReference type="NCBI Taxonomy" id="1300341"/>
    <lineage>
        <taxon>Bacteria</taxon>
        <taxon>Pseudomonadati</taxon>
        <taxon>Bacteroidota</taxon>
        <taxon>Flavobacteriia</taxon>
        <taxon>Flavobacteriales</taxon>
        <taxon>Flavobacteriaceae</taxon>
        <taxon>Croceitalea</taxon>
    </lineage>
</organism>
<evidence type="ECO:0000313" key="4">
    <source>
        <dbReference type="Proteomes" id="UP000050280"/>
    </source>
</evidence>
<proteinExistence type="predicted"/>
<dbReference type="InterPro" id="IPR019494">
    <property type="entry name" value="FIST_C"/>
</dbReference>
<accession>A0A0P7AGX1</accession>
<evidence type="ECO:0000313" key="3">
    <source>
        <dbReference type="EMBL" id="KPM31183.1"/>
    </source>
</evidence>
<evidence type="ECO:0000259" key="1">
    <source>
        <dbReference type="SMART" id="SM00897"/>
    </source>
</evidence>
<comment type="caution">
    <text evidence="3">The sequence shown here is derived from an EMBL/GenBank/DDBJ whole genome shotgun (WGS) entry which is preliminary data.</text>
</comment>
<dbReference type="RefSeq" id="WP_054559516.1">
    <property type="nucleotide sequence ID" value="NZ_LDJX01000005.1"/>
</dbReference>
<dbReference type="OrthoDB" id="9770435at2"/>
<dbReference type="AlphaFoldDB" id="A0A0P7AGX1"/>
<dbReference type="PANTHER" id="PTHR40252:SF2">
    <property type="entry name" value="BLR0328 PROTEIN"/>
    <property type="match status" value="1"/>
</dbReference>
<dbReference type="Pfam" id="PF10442">
    <property type="entry name" value="FIST_C"/>
    <property type="match status" value="1"/>
</dbReference>
<protein>
    <submittedName>
        <fullName evidence="3">FIST C domain-containing protein</fullName>
    </submittedName>
</protein>
<dbReference type="PANTHER" id="PTHR40252">
    <property type="entry name" value="BLR0328 PROTEIN"/>
    <property type="match status" value="1"/>
</dbReference>
<keyword evidence="4" id="KW-1185">Reference proteome</keyword>
<sequence>MKIVQAMRTKDGVWQQKGQQELQQPLVLVFGDRSLLEDKEVYKEVRHRFPTGNLVFGSTSGEIMYSQVREETLSVTAIEFEFSNYTIASANCKDFDSIQGLGAKLASELKQEGLAHVFVVSDGSLVNGSGLIEGLDNQIKGNIPITGGLCGDGTLFEKTLSSYNEIPKEGNVIAIGFYGEQLEVTYASNGGWTPFGPERTITKSDGNVLFEIDGQPALNLYKTYLGEKANELPQAALLYPLSLQETDGSKPLVRTILNIDEGANSMILAGDVPVGSKVQLMMSTTDDIANGAASAAVAAMTGRVSKPQLAILVSCVGRKLVLDQRTEEEIEEVVEVIGDQASVTGFYSYGEMAPFSDSNRCRLHNQTMTLTLISE</sequence>
<feature type="domain" description="FIST C-domain" evidence="2">
    <location>
        <begin position="217"/>
        <end position="355"/>
    </location>
</feature>
<dbReference type="InterPro" id="IPR013702">
    <property type="entry name" value="FIST_domain_N"/>
</dbReference>
<dbReference type="PATRIC" id="fig|1300341.3.peg.2613"/>